<gene>
    <name evidence="1" type="primary">RvY_03418-1</name>
    <name evidence="1" type="synonym">RvY_03418.1</name>
    <name evidence="1" type="ORF">RvY_03418</name>
</gene>
<evidence type="ECO:0000313" key="2">
    <source>
        <dbReference type="Proteomes" id="UP000186922"/>
    </source>
</evidence>
<dbReference type="Proteomes" id="UP000186922">
    <property type="component" value="Unassembled WGS sequence"/>
</dbReference>
<proteinExistence type="predicted"/>
<reference evidence="1 2" key="1">
    <citation type="journal article" date="2016" name="Nat. Commun.">
        <title>Extremotolerant tardigrade genome and improved radiotolerance of human cultured cells by tardigrade-unique protein.</title>
        <authorList>
            <person name="Hashimoto T."/>
            <person name="Horikawa D.D."/>
            <person name="Saito Y."/>
            <person name="Kuwahara H."/>
            <person name="Kozuka-Hata H."/>
            <person name="Shin-I T."/>
            <person name="Minakuchi Y."/>
            <person name="Ohishi K."/>
            <person name="Motoyama A."/>
            <person name="Aizu T."/>
            <person name="Enomoto A."/>
            <person name="Kondo K."/>
            <person name="Tanaka S."/>
            <person name="Hara Y."/>
            <person name="Koshikawa S."/>
            <person name="Sagara H."/>
            <person name="Miura T."/>
            <person name="Yokobori S."/>
            <person name="Miyagawa K."/>
            <person name="Suzuki Y."/>
            <person name="Kubo T."/>
            <person name="Oyama M."/>
            <person name="Kohara Y."/>
            <person name="Fujiyama A."/>
            <person name="Arakawa K."/>
            <person name="Katayama T."/>
            <person name="Toyoda A."/>
            <person name="Kunieda T."/>
        </authorList>
    </citation>
    <scope>NUCLEOTIDE SEQUENCE [LARGE SCALE GENOMIC DNA]</scope>
    <source>
        <strain evidence="1 2">YOKOZUNA-1</strain>
    </source>
</reference>
<sequence>MELRNLYALLFDKHISYKQFIVLRRRIRKSKALEEDAWKEEAFELDRYSEKECRFYFRFKREHLDQLLNTDLSKPMDGATEDVRSFPRMSSRLFYTTLRIIDKSSSVLRTWDHKWLKEEDFEQFTFSIAKKGGPGVVSDVFGFIDGTARAVCRLKLFQRHMFSGNNKFTAQNGSQL</sequence>
<keyword evidence="2" id="KW-1185">Reference proteome</keyword>
<name>A0A1D1UY76_RAMVA</name>
<dbReference type="AlphaFoldDB" id="A0A1D1UY76"/>
<evidence type="ECO:0000313" key="1">
    <source>
        <dbReference type="EMBL" id="GAU91098.1"/>
    </source>
</evidence>
<comment type="caution">
    <text evidence="1">The sequence shown here is derived from an EMBL/GenBank/DDBJ whole genome shotgun (WGS) entry which is preliminary data.</text>
</comment>
<accession>A0A1D1UY76</accession>
<organism evidence="1 2">
    <name type="scientific">Ramazzottius varieornatus</name>
    <name type="common">Water bear</name>
    <name type="synonym">Tardigrade</name>
    <dbReference type="NCBI Taxonomy" id="947166"/>
    <lineage>
        <taxon>Eukaryota</taxon>
        <taxon>Metazoa</taxon>
        <taxon>Ecdysozoa</taxon>
        <taxon>Tardigrada</taxon>
        <taxon>Eutardigrada</taxon>
        <taxon>Parachela</taxon>
        <taxon>Hypsibioidea</taxon>
        <taxon>Ramazzottiidae</taxon>
        <taxon>Ramazzottius</taxon>
    </lineage>
</organism>
<protein>
    <submittedName>
        <fullName evidence="1">Uncharacterized protein</fullName>
    </submittedName>
</protein>
<dbReference type="EMBL" id="BDGG01000002">
    <property type="protein sequence ID" value="GAU91098.1"/>
    <property type="molecule type" value="Genomic_DNA"/>
</dbReference>
<dbReference type="OrthoDB" id="5978526at2759"/>